<dbReference type="EMBL" id="BSFM01000012">
    <property type="protein sequence ID" value="GLK84170.1"/>
    <property type="molecule type" value="Genomic_DNA"/>
</dbReference>
<reference evidence="2" key="2">
    <citation type="submission" date="2023-01" db="EMBL/GenBank/DDBJ databases">
        <authorList>
            <person name="Sun Q."/>
            <person name="Evtushenko L."/>
        </authorList>
    </citation>
    <scope>NUCLEOTIDE SEQUENCE</scope>
    <source>
        <strain evidence="2">VKM B-2789</strain>
    </source>
</reference>
<organism evidence="2 3">
    <name type="scientific">Ancylobacter defluvii</name>
    <dbReference type="NCBI Taxonomy" id="1282440"/>
    <lineage>
        <taxon>Bacteria</taxon>
        <taxon>Pseudomonadati</taxon>
        <taxon>Pseudomonadota</taxon>
        <taxon>Alphaproteobacteria</taxon>
        <taxon>Hyphomicrobiales</taxon>
        <taxon>Xanthobacteraceae</taxon>
        <taxon>Ancylobacter</taxon>
    </lineage>
</organism>
<dbReference type="Proteomes" id="UP001143330">
    <property type="component" value="Unassembled WGS sequence"/>
</dbReference>
<feature type="domain" description="Methyltransferase FkbM" evidence="1">
    <location>
        <begin position="42"/>
        <end position="196"/>
    </location>
</feature>
<dbReference type="RefSeq" id="WP_213358474.1">
    <property type="nucleotide sequence ID" value="NZ_BSFM01000012.1"/>
</dbReference>
<name>A0A9W6JY02_9HYPH</name>
<dbReference type="InterPro" id="IPR029063">
    <property type="entry name" value="SAM-dependent_MTases_sf"/>
</dbReference>
<keyword evidence="3" id="KW-1185">Reference proteome</keyword>
<dbReference type="Gene3D" id="3.40.50.150">
    <property type="entry name" value="Vaccinia Virus protein VP39"/>
    <property type="match status" value="1"/>
</dbReference>
<evidence type="ECO:0000313" key="2">
    <source>
        <dbReference type="EMBL" id="GLK84170.1"/>
    </source>
</evidence>
<evidence type="ECO:0000259" key="1">
    <source>
        <dbReference type="Pfam" id="PF05050"/>
    </source>
</evidence>
<dbReference type="InterPro" id="IPR006342">
    <property type="entry name" value="FkbM_mtfrase"/>
</dbReference>
<dbReference type="AlphaFoldDB" id="A0A9W6JY02"/>
<protein>
    <recommendedName>
        <fullName evidence="1">Methyltransferase FkbM domain-containing protein</fullName>
    </recommendedName>
</protein>
<proteinExistence type="predicted"/>
<dbReference type="Pfam" id="PF05050">
    <property type="entry name" value="Methyltransf_21"/>
    <property type="match status" value="1"/>
</dbReference>
<evidence type="ECO:0000313" key="3">
    <source>
        <dbReference type="Proteomes" id="UP001143330"/>
    </source>
</evidence>
<gene>
    <name evidence="2" type="ORF">GCM10017653_22400</name>
</gene>
<dbReference type="NCBIfam" id="TIGR01444">
    <property type="entry name" value="fkbM_fam"/>
    <property type="match status" value="1"/>
</dbReference>
<reference evidence="2" key="1">
    <citation type="journal article" date="2014" name="Int. J. Syst. Evol. Microbiol.">
        <title>Complete genome sequence of Corynebacterium casei LMG S-19264T (=DSM 44701T), isolated from a smear-ripened cheese.</title>
        <authorList>
            <consortium name="US DOE Joint Genome Institute (JGI-PGF)"/>
            <person name="Walter F."/>
            <person name="Albersmeier A."/>
            <person name="Kalinowski J."/>
            <person name="Ruckert C."/>
        </authorList>
    </citation>
    <scope>NUCLEOTIDE SEQUENCE</scope>
    <source>
        <strain evidence="2">VKM B-2789</strain>
    </source>
</reference>
<sequence>MLKADDRHRVAHDVEAGGSVQILNDIATHLPNLKLETIVETGANLGTSLSRFLHLTSARVIGFELSGSSFAKIEKKQAGVARARVLNVALGSKSGHAQLNDKQNTILNLSPAKTQGTDVIELVTGDEFCQREKIDRVSLLKIGTEGFDFHVVEGFSSMWDQQKIDIVQVGCSMNITNRKWVPFAAFFNYFSARDYHLFSLYDIAFELDGRPIIRRSNPVFISSSVIMNNKKSNSRSAVAQK</sequence>
<dbReference type="SUPFAM" id="SSF53335">
    <property type="entry name" value="S-adenosyl-L-methionine-dependent methyltransferases"/>
    <property type="match status" value="1"/>
</dbReference>
<comment type="caution">
    <text evidence="2">The sequence shown here is derived from an EMBL/GenBank/DDBJ whole genome shotgun (WGS) entry which is preliminary data.</text>
</comment>
<accession>A0A9W6JY02</accession>